<keyword evidence="6" id="KW-1185">Reference proteome</keyword>
<keyword evidence="2" id="KW-0694">RNA-binding</keyword>
<name>A0AAQ4EW92_AMBAM</name>
<reference evidence="5 6" key="1">
    <citation type="journal article" date="2023" name="Arcadia Sci">
        <title>De novo assembly of a long-read Amblyomma americanum tick genome.</title>
        <authorList>
            <person name="Chou S."/>
            <person name="Poskanzer K.E."/>
            <person name="Rollins M."/>
            <person name="Thuy-Boun P.S."/>
        </authorList>
    </citation>
    <scope>NUCLEOTIDE SEQUENCE [LARGE SCALE GENOMIC DNA]</scope>
    <source>
        <strain evidence="5">F_SG_1</strain>
        <tissue evidence="5">Salivary glands</tissue>
    </source>
</reference>
<dbReference type="CDD" id="cd22438">
    <property type="entry name" value="KH-I_PCBP_rpt1"/>
    <property type="match status" value="1"/>
</dbReference>
<dbReference type="SMART" id="SM00322">
    <property type="entry name" value="KH"/>
    <property type="match status" value="3"/>
</dbReference>
<dbReference type="InterPro" id="IPR004088">
    <property type="entry name" value="KH_dom_type_1"/>
</dbReference>
<dbReference type="Proteomes" id="UP001321473">
    <property type="component" value="Unassembled WGS sequence"/>
</dbReference>
<protein>
    <recommendedName>
        <fullName evidence="4">K Homology domain-containing protein</fullName>
    </recommendedName>
</protein>
<evidence type="ECO:0000313" key="5">
    <source>
        <dbReference type="EMBL" id="KAK8779164.1"/>
    </source>
</evidence>
<feature type="compositionally biased region" description="Pro residues" evidence="3">
    <location>
        <begin position="317"/>
        <end position="330"/>
    </location>
</feature>
<dbReference type="SUPFAM" id="SSF54791">
    <property type="entry name" value="Eukaryotic type KH-domain (KH-domain type I)"/>
    <property type="match status" value="3"/>
</dbReference>
<evidence type="ECO:0000256" key="2">
    <source>
        <dbReference type="PROSITE-ProRule" id="PRU00117"/>
    </source>
</evidence>
<evidence type="ECO:0000259" key="4">
    <source>
        <dbReference type="SMART" id="SM00322"/>
    </source>
</evidence>
<feature type="domain" description="K Homology" evidence="4">
    <location>
        <begin position="86"/>
        <end position="157"/>
    </location>
</feature>
<dbReference type="Gene3D" id="3.30.1370.10">
    <property type="entry name" value="K Homology domain, type 1"/>
    <property type="match status" value="3"/>
</dbReference>
<dbReference type="Pfam" id="PF00013">
    <property type="entry name" value="KH_1"/>
    <property type="match status" value="3"/>
</dbReference>
<dbReference type="GO" id="GO:0010468">
    <property type="term" value="P:regulation of gene expression"/>
    <property type="evidence" value="ECO:0007669"/>
    <property type="project" value="UniProtKB-ARBA"/>
</dbReference>
<proteinExistence type="predicted"/>
<dbReference type="EMBL" id="JARKHS020010101">
    <property type="protein sequence ID" value="KAK8779164.1"/>
    <property type="molecule type" value="Genomic_DNA"/>
</dbReference>
<dbReference type="InterPro" id="IPR004087">
    <property type="entry name" value="KH_dom"/>
</dbReference>
<comment type="caution">
    <text evidence="5">The sequence shown here is derived from an EMBL/GenBank/DDBJ whole genome shotgun (WGS) entry which is preliminary data.</text>
</comment>
<accession>A0AAQ4EW92</accession>
<feature type="compositionally biased region" description="Basic and acidic residues" evidence="3">
    <location>
        <begin position="395"/>
        <end position="405"/>
    </location>
</feature>
<sequence>MFPFSLVLQEVGSIIGKKGDNIKKFREESGAKINISDGSCPERIVTVTGSTEAILKAFSLIARKFEETVGPTLQELQSNGSHLPKPPVTLRLIVPASQCGSLIGKGGSKIKEIREVTGASIQVASEMLPNSTERAVTVSGTADAITKCIYQICCVMMESPPKGATIPYRPKPAMPPVIFAGGQAYTVQGQYAIPHPDLTKLHQLALQHAPLLPGHSVGAINPQAAAIATASTTTTEMTIPNDLIGCIIGKGGSKINEIRQLSGATIKISNSEEGSKDRTVTISGTPEAINLAQYLINTSMELHKNLTLDLSSTHPASGPPTNSPTPPSPLAIPLSQLVKPASAAPLALLATELNNLSSAAGQGRKGGLTAKIRASASAATTAAAASAASSHNGSKKSERNKFSPY</sequence>
<dbReference type="FunFam" id="3.30.1370.10:FF:000002">
    <property type="entry name" value="poly(RC)-binding protein 2 isoform X1"/>
    <property type="match status" value="1"/>
</dbReference>
<dbReference type="CDD" id="cd22439">
    <property type="entry name" value="KH-I_PCBP_rpt3"/>
    <property type="match status" value="1"/>
</dbReference>
<dbReference type="AlphaFoldDB" id="A0AAQ4EW92"/>
<dbReference type="InterPro" id="IPR036612">
    <property type="entry name" value="KH_dom_type_1_sf"/>
</dbReference>
<gene>
    <name evidence="5" type="ORF">V5799_019495</name>
</gene>
<dbReference type="PROSITE" id="PS50084">
    <property type="entry name" value="KH_TYPE_1"/>
    <property type="match status" value="3"/>
</dbReference>
<feature type="domain" description="K Homology" evidence="4">
    <location>
        <begin position="2"/>
        <end position="66"/>
    </location>
</feature>
<feature type="compositionally biased region" description="Low complexity" evidence="3">
    <location>
        <begin position="381"/>
        <end position="390"/>
    </location>
</feature>
<keyword evidence="1" id="KW-0677">Repeat</keyword>
<evidence type="ECO:0000256" key="1">
    <source>
        <dbReference type="ARBA" id="ARBA00022737"/>
    </source>
</evidence>
<feature type="region of interest" description="Disordered" evidence="3">
    <location>
        <begin position="381"/>
        <end position="405"/>
    </location>
</feature>
<feature type="region of interest" description="Disordered" evidence="3">
    <location>
        <begin position="310"/>
        <end position="333"/>
    </location>
</feature>
<organism evidence="5 6">
    <name type="scientific">Amblyomma americanum</name>
    <name type="common">Lone star tick</name>
    <dbReference type="NCBI Taxonomy" id="6943"/>
    <lineage>
        <taxon>Eukaryota</taxon>
        <taxon>Metazoa</taxon>
        <taxon>Ecdysozoa</taxon>
        <taxon>Arthropoda</taxon>
        <taxon>Chelicerata</taxon>
        <taxon>Arachnida</taxon>
        <taxon>Acari</taxon>
        <taxon>Parasitiformes</taxon>
        <taxon>Ixodida</taxon>
        <taxon>Ixodoidea</taxon>
        <taxon>Ixodidae</taxon>
        <taxon>Amblyomminae</taxon>
        <taxon>Amblyomma</taxon>
    </lineage>
</organism>
<dbReference type="CDD" id="cd02396">
    <property type="entry name" value="KH-I_PCBP_rpt2"/>
    <property type="match status" value="1"/>
</dbReference>
<dbReference type="PANTHER" id="PTHR10288">
    <property type="entry name" value="KH DOMAIN CONTAINING RNA BINDING PROTEIN"/>
    <property type="match status" value="1"/>
</dbReference>
<feature type="domain" description="K Homology" evidence="4">
    <location>
        <begin position="231"/>
        <end position="301"/>
    </location>
</feature>
<dbReference type="GO" id="GO:0003723">
    <property type="term" value="F:RNA binding"/>
    <property type="evidence" value="ECO:0007669"/>
    <property type="project" value="UniProtKB-UniRule"/>
</dbReference>
<evidence type="ECO:0000313" key="6">
    <source>
        <dbReference type="Proteomes" id="UP001321473"/>
    </source>
</evidence>
<evidence type="ECO:0000256" key="3">
    <source>
        <dbReference type="SAM" id="MobiDB-lite"/>
    </source>
</evidence>